<dbReference type="GO" id="GO:0000126">
    <property type="term" value="C:transcription factor TFIIIB complex"/>
    <property type="evidence" value="ECO:0007669"/>
    <property type="project" value="TreeGrafter"/>
</dbReference>
<keyword evidence="3" id="KW-0479">Metal-binding</keyword>
<keyword evidence="9" id="KW-0804">Transcription</keyword>
<evidence type="ECO:0000256" key="2">
    <source>
        <dbReference type="ARBA" id="ARBA00010857"/>
    </source>
</evidence>
<evidence type="ECO:0000256" key="5">
    <source>
        <dbReference type="ARBA" id="ARBA00022771"/>
    </source>
</evidence>
<evidence type="ECO:0000313" key="16">
    <source>
        <dbReference type="Proteomes" id="UP000708208"/>
    </source>
</evidence>
<protein>
    <recommendedName>
        <fullName evidence="11">B-related factor 1</fullName>
    </recommendedName>
</protein>
<dbReference type="PANTHER" id="PTHR11618:SF4">
    <property type="entry name" value="TRANSCRIPTION FACTOR IIIB 90 KDA SUBUNIT"/>
    <property type="match status" value="1"/>
</dbReference>
<accession>A0A8J2KJ16</accession>
<dbReference type="PROSITE" id="PS51134">
    <property type="entry name" value="ZF_TFIIB"/>
    <property type="match status" value="1"/>
</dbReference>
<dbReference type="SMART" id="SM00385">
    <property type="entry name" value="CYCLIN"/>
    <property type="match status" value="2"/>
</dbReference>
<evidence type="ECO:0000256" key="8">
    <source>
        <dbReference type="ARBA" id="ARBA00023159"/>
    </source>
</evidence>
<dbReference type="GO" id="GO:0070897">
    <property type="term" value="P:transcription preinitiation complex assembly"/>
    <property type="evidence" value="ECO:0007669"/>
    <property type="project" value="InterPro"/>
</dbReference>
<evidence type="ECO:0000256" key="3">
    <source>
        <dbReference type="ARBA" id="ARBA00022723"/>
    </source>
</evidence>
<feature type="compositionally biased region" description="Acidic residues" evidence="13">
    <location>
        <begin position="732"/>
        <end position="741"/>
    </location>
</feature>
<dbReference type="AlphaFoldDB" id="A0A8J2KJ16"/>
<dbReference type="OrthoDB" id="511529at2759"/>
<reference evidence="15" key="1">
    <citation type="submission" date="2021-06" db="EMBL/GenBank/DDBJ databases">
        <authorList>
            <person name="Hodson N. C."/>
            <person name="Mongue J. A."/>
            <person name="Jaron S. K."/>
        </authorList>
    </citation>
    <scope>NUCLEOTIDE SEQUENCE</scope>
</reference>
<dbReference type="GO" id="GO:0000995">
    <property type="term" value="F:RNA polymerase III general transcription initiation factor activity"/>
    <property type="evidence" value="ECO:0007669"/>
    <property type="project" value="TreeGrafter"/>
</dbReference>
<evidence type="ECO:0000256" key="13">
    <source>
        <dbReference type="SAM" id="MobiDB-lite"/>
    </source>
</evidence>
<dbReference type="GO" id="GO:0097550">
    <property type="term" value="C:transcription preinitiation complex"/>
    <property type="evidence" value="ECO:0007669"/>
    <property type="project" value="TreeGrafter"/>
</dbReference>
<keyword evidence="10" id="KW-0539">Nucleus</keyword>
<keyword evidence="4" id="KW-0677">Repeat</keyword>
<keyword evidence="8" id="KW-0010">Activator</keyword>
<dbReference type="InterPro" id="IPR011665">
    <property type="entry name" value="BRF1_TBP-bd_dom"/>
</dbReference>
<evidence type="ECO:0000256" key="6">
    <source>
        <dbReference type="ARBA" id="ARBA00022833"/>
    </source>
</evidence>
<dbReference type="GO" id="GO:0017025">
    <property type="term" value="F:TBP-class protein binding"/>
    <property type="evidence" value="ECO:0007669"/>
    <property type="project" value="InterPro"/>
</dbReference>
<dbReference type="FunFam" id="1.10.472.10:FF:000002">
    <property type="entry name" value="Transcription factor IIIB 90 kDa subunit"/>
    <property type="match status" value="1"/>
</dbReference>
<dbReference type="GO" id="GO:0008270">
    <property type="term" value="F:zinc ion binding"/>
    <property type="evidence" value="ECO:0007669"/>
    <property type="project" value="UniProtKB-KW"/>
</dbReference>
<dbReference type="EMBL" id="CAJVCH010343534">
    <property type="protein sequence ID" value="CAG7815405.1"/>
    <property type="molecule type" value="Genomic_DNA"/>
</dbReference>
<dbReference type="InterPro" id="IPR013150">
    <property type="entry name" value="TFIIB_cyclin"/>
</dbReference>
<keyword evidence="6" id="KW-0862">Zinc</keyword>
<evidence type="ECO:0000256" key="12">
    <source>
        <dbReference type="PROSITE-ProRule" id="PRU00469"/>
    </source>
</evidence>
<proteinExistence type="inferred from homology"/>
<dbReference type="Proteomes" id="UP000708208">
    <property type="component" value="Unassembled WGS sequence"/>
</dbReference>
<dbReference type="Pfam" id="PF00382">
    <property type="entry name" value="TFIIB"/>
    <property type="match status" value="2"/>
</dbReference>
<feature type="compositionally biased region" description="Basic and acidic residues" evidence="13">
    <location>
        <begin position="686"/>
        <end position="696"/>
    </location>
</feature>
<dbReference type="CDD" id="cd20553">
    <property type="entry name" value="CYCLIN_TFIIIB90_rpt1"/>
    <property type="match status" value="1"/>
</dbReference>
<gene>
    <name evidence="15" type="ORF">AFUS01_LOCUS26089</name>
</gene>
<feature type="compositionally biased region" description="Basic and acidic residues" evidence="13">
    <location>
        <begin position="653"/>
        <end position="679"/>
    </location>
</feature>
<comment type="subcellular location">
    <subcellularLocation>
        <location evidence="1">Nucleus</location>
    </subcellularLocation>
</comment>
<dbReference type="GO" id="GO:0001006">
    <property type="term" value="F:RNA polymerase III type 3 promoter sequence-specific DNA binding"/>
    <property type="evidence" value="ECO:0007669"/>
    <property type="project" value="TreeGrafter"/>
</dbReference>
<organism evidence="15 16">
    <name type="scientific">Allacma fusca</name>
    <dbReference type="NCBI Taxonomy" id="39272"/>
    <lineage>
        <taxon>Eukaryota</taxon>
        <taxon>Metazoa</taxon>
        <taxon>Ecdysozoa</taxon>
        <taxon>Arthropoda</taxon>
        <taxon>Hexapoda</taxon>
        <taxon>Collembola</taxon>
        <taxon>Symphypleona</taxon>
        <taxon>Sminthuridae</taxon>
        <taxon>Allacma</taxon>
    </lineage>
</organism>
<dbReference type="PANTHER" id="PTHR11618">
    <property type="entry name" value="TRANSCRIPTION INITIATION FACTOR IIB-RELATED"/>
    <property type="match status" value="1"/>
</dbReference>
<dbReference type="Pfam" id="PF07741">
    <property type="entry name" value="BRF1"/>
    <property type="match status" value="1"/>
</dbReference>
<evidence type="ECO:0000256" key="9">
    <source>
        <dbReference type="ARBA" id="ARBA00023163"/>
    </source>
</evidence>
<feature type="region of interest" description="Disordered" evidence="13">
    <location>
        <begin position="515"/>
        <end position="545"/>
    </location>
</feature>
<evidence type="ECO:0000256" key="4">
    <source>
        <dbReference type="ARBA" id="ARBA00022737"/>
    </source>
</evidence>
<feature type="region of interest" description="Disordered" evidence="13">
    <location>
        <begin position="590"/>
        <end position="741"/>
    </location>
</feature>
<dbReference type="GO" id="GO:0005634">
    <property type="term" value="C:nucleus"/>
    <property type="evidence" value="ECO:0007669"/>
    <property type="project" value="UniProtKB-SubCell"/>
</dbReference>
<dbReference type="FunFam" id="1.10.472.10:FF:000007">
    <property type="entry name" value="Transcription factor IIIB 90 kDa subunit"/>
    <property type="match status" value="1"/>
</dbReference>
<evidence type="ECO:0000256" key="11">
    <source>
        <dbReference type="ARBA" id="ARBA00031009"/>
    </source>
</evidence>
<keyword evidence="5 12" id="KW-0863">Zinc-finger</keyword>
<evidence type="ECO:0000256" key="1">
    <source>
        <dbReference type="ARBA" id="ARBA00004123"/>
    </source>
</evidence>
<name>A0A8J2KJ16_9HEXA</name>
<sequence length="741" mass="82916">MSGVTSCKQCGCSEIDTDPARGDAVCTNCGYVLEESIIVSEVTFEEDGHGGASAVGQFVSAESRGGGGIAVGPNGFHQGGVKESRELTLRAAKKKIQEVAQVLRLNQHCVDVAFNFFKMALHKQLTKGRKNALTIAACVYMTCRIEGTPHLLIDFSDVVQMDVYALGRAYIQISRSLFINIPAVDPCMYILRFAHKFDLGDKTHEVAMTALRLVQRMKRDWIHLGRRPSGLCGAALLIAARLHNFSRTVQDIIKIVKVHETTLRKRLVEFGETPSSSLTLDEFMSVDLEEEHDPPSFKAARIKDREQLQKLLDDEVSGEFIDLQKRIDEELDKRQAKALERERMFAAKESESASREAEDTTRFIMESTISTINDLIDDPVNAKDGLKVNECNSEPLKEEKEKIAETPKEEKVDCKELLGPLKPDSDTALSICDVDRILMPPPTLTTRVNDAKNEDDSTDEDEPPASTEPVEEDDLTEGIDDDEINAYIMNPYEVKSKTILWEQINADYIQQQELKKSQNKLSRKEVKAERQKQKKKNNQKKALDVSSTYQAKTASEAIKIMLMERKMSNKINYDVLKTLSSISNDLFGHAGGSSASSSTNVLTPKTEDEDSKPIVTVIESGPVVPKRNMKRNQTLEGDEPTHSSTKKSRSKRSKNEAVEVSVKPEPDEVSKDRQVKIEESGSSSEKSSDGIKKAEEFVIESGPIRYADNDRESDEEDEQFSASQLLTKFRGEEDDYDDYYD</sequence>
<dbReference type="FunFam" id="2.20.25.10:FF:000012">
    <property type="entry name" value="Putative transcription factor IIIB 90 kDa subunit"/>
    <property type="match status" value="1"/>
</dbReference>
<dbReference type="InterPro" id="IPR013763">
    <property type="entry name" value="Cyclin-like_dom"/>
</dbReference>
<evidence type="ECO:0000259" key="14">
    <source>
        <dbReference type="PROSITE" id="PS51134"/>
    </source>
</evidence>
<feature type="region of interest" description="Disordered" evidence="13">
    <location>
        <begin position="440"/>
        <end position="481"/>
    </location>
</feature>
<feature type="compositionally biased region" description="Acidic residues" evidence="13">
    <location>
        <begin position="456"/>
        <end position="481"/>
    </location>
</feature>
<evidence type="ECO:0000256" key="7">
    <source>
        <dbReference type="ARBA" id="ARBA00023015"/>
    </source>
</evidence>
<comment type="caution">
    <text evidence="15">The sequence shown here is derived from an EMBL/GenBank/DDBJ whole genome shotgun (WGS) entry which is preliminary data.</text>
</comment>
<keyword evidence="7" id="KW-0805">Transcription regulation</keyword>
<evidence type="ECO:0000256" key="10">
    <source>
        <dbReference type="ARBA" id="ARBA00023242"/>
    </source>
</evidence>
<evidence type="ECO:0000313" key="15">
    <source>
        <dbReference type="EMBL" id="CAG7815405.1"/>
    </source>
</evidence>
<dbReference type="InterPro" id="IPR013137">
    <property type="entry name" value="Znf_TFIIB"/>
</dbReference>
<dbReference type="InterPro" id="IPR000812">
    <property type="entry name" value="TFIIB"/>
</dbReference>
<comment type="similarity">
    <text evidence="2">Belongs to the TFIIB family.</text>
</comment>
<feature type="domain" description="TFIIB-type" evidence="14">
    <location>
        <begin position="2"/>
        <end position="34"/>
    </location>
</feature>
<dbReference type="Pfam" id="PF08271">
    <property type="entry name" value="Zn_Ribbon_TF"/>
    <property type="match status" value="1"/>
</dbReference>
<dbReference type="CDD" id="cd20554">
    <property type="entry name" value="CYCLIN_TFIIIB90_rpt2"/>
    <property type="match status" value="1"/>
</dbReference>
<keyword evidence="16" id="KW-1185">Reference proteome</keyword>
<feature type="compositionally biased region" description="Basic and acidic residues" evidence="13">
    <location>
        <begin position="522"/>
        <end position="531"/>
    </location>
</feature>